<evidence type="ECO:0000313" key="2">
    <source>
        <dbReference type="Proteomes" id="UP000322699"/>
    </source>
</evidence>
<protein>
    <submittedName>
        <fullName evidence="1">Uncharacterized protein</fullName>
    </submittedName>
</protein>
<keyword evidence="2" id="KW-1185">Reference proteome</keyword>
<comment type="caution">
    <text evidence="1">The sequence shown here is derived from an EMBL/GenBank/DDBJ whole genome shotgun (WGS) entry which is preliminary data.</text>
</comment>
<dbReference type="AlphaFoldDB" id="A0A5B1C9E2"/>
<reference evidence="1 2" key="1">
    <citation type="submission" date="2019-08" db="EMBL/GenBank/DDBJ databases">
        <title>Deep-cultivation of Planctomycetes and their phenomic and genomic characterization uncovers novel biology.</title>
        <authorList>
            <person name="Wiegand S."/>
            <person name="Jogler M."/>
            <person name="Boedeker C."/>
            <person name="Pinto D."/>
            <person name="Vollmers J."/>
            <person name="Rivas-Marin E."/>
            <person name="Kohn T."/>
            <person name="Peeters S.H."/>
            <person name="Heuer A."/>
            <person name="Rast P."/>
            <person name="Oberbeckmann S."/>
            <person name="Bunk B."/>
            <person name="Jeske O."/>
            <person name="Meyerdierks A."/>
            <person name="Storesund J.E."/>
            <person name="Kallscheuer N."/>
            <person name="Luecker S."/>
            <person name="Lage O.M."/>
            <person name="Pohl T."/>
            <person name="Merkel B.J."/>
            <person name="Hornburger P."/>
            <person name="Mueller R.-W."/>
            <person name="Bruemmer F."/>
            <person name="Labrenz M."/>
            <person name="Spormann A.M."/>
            <person name="Op Den Camp H."/>
            <person name="Overmann J."/>
            <person name="Amann R."/>
            <person name="Jetten M.S.M."/>
            <person name="Mascher T."/>
            <person name="Medema M.H."/>
            <person name="Devos D.P."/>
            <person name="Kaster A.-K."/>
            <person name="Ovreas L."/>
            <person name="Rohde M."/>
            <person name="Galperin M.Y."/>
            <person name="Jogler C."/>
        </authorList>
    </citation>
    <scope>NUCLEOTIDE SEQUENCE [LARGE SCALE GENOMIC DNA]</scope>
    <source>
        <strain evidence="1 2">LF1</strain>
    </source>
</reference>
<organism evidence="1 2">
    <name type="scientific">Rubripirellula obstinata</name>
    <dbReference type="NCBI Taxonomy" id="406547"/>
    <lineage>
        <taxon>Bacteria</taxon>
        <taxon>Pseudomonadati</taxon>
        <taxon>Planctomycetota</taxon>
        <taxon>Planctomycetia</taxon>
        <taxon>Pirellulales</taxon>
        <taxon>Pirellulaceae</taxon>
        <taxon>Rubripirellula</taxon>
    </lineage>
</organism>
<dbReference type="EMBL" id="VRLW01000001">
    <property type="protein sequence ID" value="KAA1257768.1"/>
    <property type="molecule type" value="Genomic_DNA"/>
</dbReference>
<gene>
    <name evidence="1" type="ORF">LF1_02580</name>
</gene>
<proteinExistence type="predicted"/>
<evidence type="ECO:0000313" key="1">
    <source>
        <dbReference type="EMBL" id="KAA1257768.1"/>
    </source>
</evidence>
<sequence>MRGATRGAMPTRPNELTLVFRDQNSSRPIVKARGVTASGSQEIAQLQKVSCPGETTLTFHNQSDARYIPRIYASPPNNTS</sequence>
<accession>A0A5B1C9E2</accession>
<dbReference type="Proteomes" id="UP000322699">
    <property type="component" value="Unassembled WGS sequence"/>
</dbReference>
<name>A0A5B1C9E2_9BACT</name>